<reference evidence="2" key="1">
    <citation type="submission" date="2024-04" db="EMBL/GenBank/DDBJ databases">
        <title>Salinicola lusitanus LLJ914,a marine bacterium isolated from the Okinawa Trough.</title>
        <authorList>
            <person name="Li J."/>
        </authorList>
    </citation>
    <scope>NUCLEOTIDE SEQUENCE [LARGE SCALE GENOMIC DNA]</scope>
</reference>
<sequence>MITINQPPNQPPLQLTTTRVISSYNHQNNYNHNQPGAPALECPFPLCHCTTAPCCSPPCSLSSAHLTQTPEELHLILNIELFLRLLLGQTPVAPSPEVKPVRVFSIITAQTCGADHQILNQLNSQGLRITPADDLQHCDVVLLFCPIVSRIGSDVAAAVKMIPVAPSPVLKPVRVFSIITAQTCGADHQILNQLNSQGLRITAADDLQHCDVVLLFCPIVSRIGSDVAAAVKMIPDEILDKTCWSAEYPCINQEVRVLFHKTQNGLLQCPTNQEAVRTLHSLCNQYKNRSQQDEHSLQSQSYTKVAPSPEVKPVRVFSIITAQTCGADHQILNQLNSQGLMITPADDLQHCDVVLLFCPIVSRIGSDVAAAVKMIPAPGKPVVLVLMHHTFDPDEILDKTCWSAEYPCINQEVRVLFHKTQNGLLQCPTNQEAVRTLQSLCNQYKNSSQQDEHSRQSQSYTKK</sequence>
<gene>
    <name evidence="1" type="ORF">WMY93_007401</name>
</gene>
<name>A0AAW0PCY1_9GOBI</name>
<dbReference type="EMBL" id="JBBPFD010000005">
    <property type="protein sequence ID" value="KAK7925091.1"/>
    <property type="molecule type" value="Genomic_DNA"/>
</dbReference>
<comment type="caution">
    <text evidence="1">The sequence shown here is derived from an EMBL/GenBank/DDBJ whole genome shotgun (WGS) entry which is preliminary data.</text>
</comment>
<evidence type="ECO:0000313" key="2">
    <source>
        <dbReference type="Proteomes" id="UP001460270"/>
    </source>
</evidence>
<dbReference type="PANTHER" id="PTHR34488">
    <property type="entry name" value="SI:CH211-245H14.1-RELATED"/>
    <property type="match status" value="1"/>
</dbReference>
<proteinExistence type="predicted"/>
<protein>
    <submittedName>
        <fullName evidence="1">Uncharacterized protein</fullName>
    </submittedName>
</protein>
<dbReference type="AlphaFoldDB" id="A0AAW0PCY1"/>
<dbReference type="PANTHER" id="PTHR34488:SF1">
    <property type="entry name" value="SI:CH211-245H14.1-RELATED"/>
    <property type="match status" value="1"/>
</dbReference>
<dbReference type="Proteomes" id="UP001460270">
    <property type="component" value="Unassembled WGS sequence"/>
</dbReference>
<keyword evidence="2" id="KW-1185">Reference proteome</keyword>
<evidence type="ECO:0000313" key="1">
    <source>
        <dbReference type="EMBL" id="KAK7925091.1"/>
    </source>
</evidence>
<organism evidence="1 2">
    <name type="scientific">Mugilogobius chulae</name>
    <name type="common">yellowstripe goby</name>
    <dbReference type="NCBI Taxonomy" id="88201"/>
    <lineage>
        <taxon>Eukaryota</taxon>
        <taxon>Metazoa</taxon>
        <taxon>Chordata</taxon>
        <taxon>Craniata</taxon>
        <taxon>Vertebrata</taxon>
        <taxon>Euteleostomi</taxon>
        <taxon>Actinopterygii</taxon>
        <taxon>Neopterygii</taxon>
        <taxon>Teleostei</taxon>
        <taxon>Neoteleostei</taxon>
        <taxon>Acanthomorphata</taxon>
        <taxon>Gobiaria</taxon>
        <taxon>Gobiiformes</taxon>
        <taxon>Gobioidei</taxon>
        <taxon>Gobiidae</taxon>
        <taxon>Gobionellinae</taxon>
        <taxon>Mugilogobius</taxon>
    </lineage>
</organism>
<accession>A0AAW0PCY1</accession>